<evidence type="ECO:0000313" key="3">
    <source>
        <dbReference type="Proteomes" id="UP000002531"/>
    </source>
</evidence>
<dbReference type="EMBL" id="CP000115">
    <property type="protein sequence ID" value="ABA03704.1"/>
    <property type="molecule type" value="Genomic_DNA"/>
</dbReference>
<protein>
    <recommendedName>
        <fullName evidence="4">Orc1-like AAA ATPase domain-containing protein</fullName>
    </recommendedName>
</protein>
<feature type="region of interest" description="Disordered" evidence="1">
    <location>
        <begin position="571"/>
        <end position="595"/>
    </location>
</feature>
<name>Q3SVI7_NITWN</name>
<dbReference type="OrthoDB" id="9804077at2"/>
<proteinExistence type="predicted"/>
<evidence type="ECO:0000256" key="1">
    <source>
        <dbReference type="SAM" id="MobiDB-lite"/>
    </source>
</evidence>
<dbReference type="HOGENOM" id="CLU_458443_0_0_5"/>
<dbReference type="eggNOG" id="COG1672">
    <property type="taxonomic scope" value="Bacteria"/>
</dbReference>
<dbReference type="RefSeq" id="WP_011313768.1">
    <property type="nucleotide sequence ID" value="NC_007406.1"/>
</dbReference>
<keyword evidence="3" id="KW-1185">Reference proteome</keyword>
<accession>Q3SVI7</accession>
<dbReference type="InterPro" id="IPR027417">
    <property type="entry name" value="P-loop_NTPase"/>
</dbReference>
<organism evidence="2 3">
    <name type="scientific">Nitrobacter winogradskyi (strain ATCC 25391 / DSM 10237 / CIP 104748 / NCIMB 11846 / Nb-255)</name>
    <dbReference type="NCBI Taxonomy" id="323098"/>
    <lineage>
        <taxon>Bacteria</taxon>
        <taxon>Pseudomonadati</taxon>
        <taxon>Pseudomonadota</taxon>
        <taxon>Alphaproteobacteria</taxon>
        <taxon>Hyphomicrobiales</taxon>
        <taxon>Nitrobacteraceae</taxon>
        <taxon>Nitrobacter</taxon>
    </lineage>
</organism>
<evidence type="ECO:0008006" key="4">
    <source>
        <dbReference type="Google" id="ProtNLM"/>
    </source>
</evidence>
<reference evidence="2 3" key="1">
    <citation type="journal article" date="2006" name="Appl. Environ. Microbiol.">
        <title>Genome sequence of the chemolithoautotrophic nitrite-oxidizing bacterium Nitrobacter winogradskyi Nb-255.</title>
        <authorList>
            <person name="Starkenburg S.R."/>
            <person name="Chain P.S."/>
            <person name="Sayavedra-Soto L.A."/>
            <person name="Hauser L."/>
            <person name="Land M.L."/>
            <person name="Larimer F.W."/>
            <person name="Malfatti S.A."/>
            <person name="Klotz M.G."/>
            <person name="Bottomley P.J."/>
            <person name="Arp D.J."/>
            <person name="Hickey W.J."/>
        </authorList>
    </citation>
    <scope>NUCLEOTIDE SEQUENCE [LARGE SCALE GENOMIC DNA]</scope>
    <source>
        <strain evidence="3">ATCC 25391 / DSM 10237 / CIP 104748 / NCIMB 11846 / Nb-255</strain>
    </source>
</reference>
<dbReference type="Proteomes" id="UP000002531">
    <property type="component" value="Chromosome"/>
</dbReference>
<gene>
    <name evidence="2" type="ordered locus">Nwi_0437</name>
</gene>
<dbReference type="SUPFAM" id="SSF52540">
    <property type="entry name" value="P-loop containing nucleoside triphosphate hydrolases"/>
    <property type="match status" value="1"/>
</dbReference>
<dbReference type="KEGG" id="nwi:Nwi_0437"/>
<evidence type="ECO:0000313" key="2">
    <source>
        <dbReference type="EMBL" id="ABA03704.1"/>
    </source>
</evidence>
<feature type="compositionally biased region" description="Basic residues" evidence="1">
    <location>
        <begin position="585"/>
        <end position="595"/>
    </location>
</feature>
<dbReference type="Gene3D" id="3.40.50.300">
    <property type="entry name" value="P-loop containing nucleotide triphosphate hydrolases"/>
    <property type="match status" value="1"/>
</dbReference>
<sequence length="595" mass="67525">MLETYLKDRARVVADGLFQPVITGGKHPQNNLTAELRKHGSNPRITGRVQLIVGAVGSGKSLFIRRFFKRLMPEELQKKTLWAFLNFNSELKSPEELRAAVCELFIQSFSELNNIDIEDLDFQEKIFASEMAAFDRGPAKILKTGNPQQYNQQRYFRLKELREDNEKIVSAISRHFSGEKRIGLVVVFDNVDKRSRDVQLAIFEAAQWFKELTRALVIVNLRDTTFEAHRDEPPLDAFINAVNFWSPRFALMIKKRLEIVMENIEQGEQLGKFQRFTLESGAQVLYKSGRLGEFLMSIYASLFDRRASSIGAALESLAGKNARSALGMFADIIASPHVPTSQIGSTAAASEVARIEEDRIVRALMRGRYRLFNNRLAYVRNVLSPVPHAMRPSNFLYSDILEFLIRHRKEKIDFSVEGYASGRTIVNRMGQLGYDEDDAFSGLQQLVKWNLIEPESLLVEDLTLEDPVQVHASGFIHMRYFLKRPEYLFGITADMGFATYALTEEAASVWGSASGQGEPRFRARQRILNNLADYFKAEYDRRIRRHAFYEDLGYGGKGVVFASRLVADQIGKPPPRAAAPATRSPGHRQKGAKNP</sequence>
<dbReference type="AlphaFoldDB" id="Q3SVI7"/>